<proteinExistence type="predicted"/>
<accession>A0A1G8V6I7</accession>
<dbReference type="InterPro" id="IPR050696">
    <property type="entry name" value="FtsA/MreB"/>
</dbReference>
<dbReference type="PANTHER" id="PTHR32432">
    <property type="entry name" value="CELL DIVISION PROTEIN FTSA-RELATED"/>
    <property type="match status" value="1"/>
</dbReference>
<dbReference type="NCBIfam" id="TIGR01175">
    <property type="entry name" value="pilM"/>
    <property type="match status" value="1"/>
</dbReference>
<sequence length="305" mass="32293">MLSLFFRSAPTFVGVDIGTSHIKAVVLECAGNEPRIGHACCVAIDRAEGDDALPIAMKRLQQQLPAGCERGAAAVSGATVMTKVITMDIGLSDLELETQIEIEADSLIPYPLDEVNLDFERLGAAESNRIEILLSACRREDVHARVEALAAADLHTEVVDVEAYALGRAAAMLAVTETVVALVDIGVSKASVAINCGEQTAFVRELSLGSRDQMAPDDAYPDVAQLAQQLQRTFQIYVNGDASKAIGRVMICGDVAELLLQQLQAALSIPCSLAQPRSVPLSGPLPASAYMVACGLALRGNDDPH</sequence>
<dbReference type="AlphaFoldDB" id="A0A1G8V6I7"/>
<evidence type="ECO:0000313" key="1">
    <source>
        <dbReference type="EMBL" id="SDJ61653.1"/>
    </source>
</evidence>
<dbReference type="RefSeq" id="WP_090365767.1">
    <property type="nucleotide sequence ID" value="NZ_FNEM01000010.1"/>
</dbReference>
<dbReference type="PANTHER" id="PTHR32432:SF3">
    <property type="entry name" value="ETHANOLAMINE UTILIZATION PROTEIN EUTJ"/>
    <property type="match status" value="1"/>
</dbReference>
<organism evidence="1 2">
    <name type="scientific">Ferrimonas sediminum</name>
    <dbReference type="NCBI Taxonomy" id="718193"/>
    <lineage>
        <taxon>Bacteria</taxon>
        <taxon>Pseudomonadati</taxon>
        <taxon>Pseudomonadota</taxon>
        <taxon>Gammaproteobacteria</taxon>
        <taxon>Alteromonadales</taxon>
        <taxon>Ferrimonadaceae</taxon>
        <taxon>Ferrimonas</taxon>
    </lineage>
</organism>
<dbReference type="OrthoDB" id="9773403at2"/>
<keyword evidence="2" id="KW-1185">Reference proteome</keyword>
<name>A0A1G8V6I7_9GAMM</name>
<gene>
    <name evidence="1" type="ORF">SAMN04488540_110116</name>
</gene>
<dbReference type="Pfam" id="PF11104">
    <property type="entry name" value="PilM_2"/>
    <property type="match status" value="2"/>
</dbReference>
<dbReference type="Gene3D" id="3.30.1490.300">
    <property type="match status" value="1"/>
</dbReference>
<dbReference type="InterPro" id="IPR043129">
    <property type="entry name" value="ATPase_NBD"/>
</dbReference>
<dbReference type="SUPFAM" id="SSF53067">
    <property type="entry name" value="Actin-like ATPase domain"/>
    <property type="match status" value="1"/>
</dbReference>
<protein>
    <submittedName>
        <fullName evidence="1">Type IV pilus assembly protein PilM</fullName>
    </submittedName>
</protein>
<dbReference type="EMBL" id="FNEM01000010">
    <property type="protein sequence ID" value="SDJ61653.1"/>
    <property type="molecule type" value="Genomic_DNA"/>
</dbReference>
<dbReference type="InterPro" id="IPR005883">
    <property type="entry name" value="PilM"/>
</dbReference>
<evidence type="ECO:0000313" key="2">
    <source>
        <dbReference type="Proteomes" id="UP000199527"/>
    </source>
</evidence>
<dbReference type="Proteomes" id="UP000199527">
    <property type="component" value="Unassembled WGS sequence"/>
</dbReference>
<reference evidence="2" key="1">
    <citation type="submission" date="2016-10" db="EMBL/GenBank/DDBJ databases">
        <authorList>
            <person name="Varghese N."/>
            <person name="Submissions S."/>
        </authorList>
    </citation>
    <scope>NUCLEOTIDE SEQUENCE [LARGE SCALE GENOMIC DNA]</scope>
    <source>
        <strain evidence="2">DSM 23317</strain>
    </source>
</reference>